<dbReference type="InterPro" id="IPR036390">
    <property type="entry name" value="WH_DNA-bd_sf"/>
</dbReference>
<protein>
    <submittedName>
        <fullName evidence="5">ArsR family transcriptional regulator</fullName>
    </submittedName>
</protein>
<evidence type="ECO:0000256" key="1">
    <source>
        <dbReference type="ARBA" id="ARBA00023015"/>
    </source>
</evidence>
<name>A0A3A1U3F4_9MICO</name>
<organism evidence="5 6">
    <name type="scientific">Amnibacterium setariae</name>
    <dbReference type="NCBI Taxonomy" id="2306585"/>
    <lineage>
        <taxon>Bacteria</taxon>
        <taxon>Bacillati</taxon>
        <taxon>Actinomycetota</taxon>
        <taxon>Actinomycetes</taxon>
        <taxon>Micrococcales</taxon>
        <taxon>Microbacteriaceae</taxon>
        <taxon>Amnibacterium</taxon>
    </lineage>
</organism>
<dbReference type="SMART" id="SM00418">
    <property type="entry name" value="HTH_ARSR"/>
    <property type="match status" value="1"/>
</dbReference>
<keyword evidence="1" id="KW-0805">Transcription regulation</keyword>
<accession>A0A3A1U3F4</accession>
<dbReference type="Pfam" id="PF12840">
    <property type="entry name" value="HTH_20"/>
    <property type="match status" value="1"/>
</dbReference>
<proteinExistence type="predicted"/>
<dbReference type="AlphaFoldDB" id="A0A3A1U3F4"/>
<evidence type="ECO:0000313" key="5">
    <source>
        <dbReference type="EMBL" id="RIX30913.1"/>
    </source>
</evidence>
<evidence type="ECO:0000313" key="6">
    <source>
        <dbReference type="Proteomes" id="UP000265742"/>
    </source>
</evidence>
<dbReference type="InterPro" id="IPR036388">
    <property type="entry name" value="WH-like_DNA-bd_sf"/>
</dbReference>
<dbReference type="InterPro" id="IPR001845">
    <property type="entry name" value="HTH_ArsR_DNA-bd_dom"/>
</dbReference>
<dbReference type="GO" id="GO:0003700">
    <property type="term" value="F:DNA-binding transcription factor activity"/>
    <property type="evidence" value="ECO:0007669"/>
    <property type="project" value="InterPro"/>
</dbReference>
<dbReference type="EMBL" id="QXTG01000001">
    <property type="protein sequence ID" value="RIX30913.1"/>
    <property type="molecule type" value="Genomic_DNA"/>
</dbReference>
<dbReference type="Gene3D" id="1.10.10.10">
    <property type="entry name" value="Winged helix-like DNA-binding domain superfamily/Winged helix DNA-binding domain"/>
    <property type="match status" value="1"/>
</dbReference>
<keyword evidence="6" id="KW-1185">Reference proteome</keyword>
<comment type="caution">
    <text evidence="5">The sequence shown here is derived from an EMBL/GenBank/DDBJ whole genome shotgun (WGS) entry which is preliminary data.</text>
</comment>
<reference evidence="6" key="1">
    <citation type="submission" date="2018-09" db="EMBL/GenBank/DDBJ databases">
        <authorList>
            <person name="Kim I."/>
        </authorList>
    </citation>
    <scope>NUCLEOTIDE SEQUENCE [LARGE SCALE GENOMIC DNA]</scope>
    <source>
        <strain evidence="6">DD4a</strain>
    </source>
</reference>
<evidence type="ECO:0000256" key="2">
    <source>
        <dbReference type="ARBA" id="ARBA00023125"/>
    </source>
</evidence>
<dbReference type="InterPro" id="IPR011991">
    <property type="entry name" value="ArsR-like_HTH"/>
</dbReference>
<dbReference type="Proteomes" id="UP000265742">
    <property type="component" value="Unassembled WGS sequence"/>
</dbReference>
<dbReference type="PANTHER" id="PTHR33154:SF15">
    <property type="entry name" value="REGULATORY PROTEIN ARSR"/>
    <property type="match status" value="1"/>
</dbReference>
<keyword evidence="2" id="KW-0238">DNA-binding</keyword>
<sequence length="225" mass="25649">MRRIVAAAADIKSRTSKRVFRKSRFESTVARMTDEQERPRLVDDVGTLRALAHPVRLALIEQLTLRGPLTATEASELVGESPSSCSFHLRQLAKHGFVEETGEGTGRRRPWRMTRLGLSLDPDEGDPATRRAGAEVARLLRSAQLARYDRWRATRATWAEDWRRASIDDEYLYWLTAEELDALHEELAERLLAFRRERLADPGARPAGAVPVELLLFAYPMEEER</sequence>
<dbReference type="SUPFAM" id="SSF46785">
    <property type="entry name" value="Winged helix' DNA-binding domain"/>
    <property type="match status" value="1"/>
</dbReference>
<dbReference type="CDD" id="cd00090">
    <property type="entry name" value="HTH_ARSR"/>
    <property type="match status" value="1"/>
</dbReference>
<evidence type="ECO:0000256" key="3">
    <source>
        <dbReference type="ARBA" id="ARBA00023163"/>
    </source>
</evidence>
<feature type="domain" description="HTH arsR-type" evidence="4">
    <location>
        <begin position="46"/>
        <end position="121"/>
    </location>
</feature>
<evidence type="ECO:0000259" key="4">
    <source>
        <dbReference type="SMART" id="SM00418"/>
    </source>
</evidence>
<gene>
    <name evidence="5" type="ORF">D1781_05875</name>
</gene>
<keyword evidence="3" id="KW-0804">Transcription</keyword>
<dbReference type="PANTHER" id="PTHR33154">
    <property type="entry name" value="TRANSCRIPTIONAL REGULATOR, ARSR FAMILY"/>
    <property type="match status" value="1"/>
</dbReference>
<dbReference type="GO" id="GO:0003677">
    <property type="term" value="F:DNA binding"/>
    <property type="evidence" value="ECO:0007669"/>
    <property type="project" value="UniProtKB-KW"/>
</dbReference>
<dbReference type="InterPro" id="IPR051081">
    <property type="entry name" value="HTH_MetalResp_TranReg"/>
</dbReference>